<evidence type="ECO:0000256" key="8">
    <source>
        <dbReference type="ARBA" id="ARBA00022989"/>
    </source>
</evidence>
<dbReference type="InterPro" id="IPR003390">
    <property type="entry name" value="DNA_integrity_scan_DisA_N"/>
</dbReference>
<reference evidence="12 13" key="2">
    <citation type="submission" date="2017-10" db="EMBL/GenBank/DDBJ databases">
        <authorList>
            <person name="Banno H."/>
            <person name="Chua N.-H."/>
        </authorList>
    </citation>
    <scope>NUCLEOTIDE SEQUENCE [LARGE SCALE GENOMIC DNA]</scope>
    <source>
        <strain evidence="12 13">JK623</strain>
    </source>
</reference>
<comment type="function">
    <text evidence="10">Catalyzes the condensation of 2 ATP molecules into cyclic di-AMP (c-di-AMP), a second messenger used to regulate differing processes in different bacteria.</text>
</comment>
<dbReference type="Gene3D" id="3.40.1700.10">
    <property type="entry name" value="DNA integrity scanning protein, DisA, N-terminal domain"/>
    <property type="match status" value="1"/>
</dbReference>
<dbReference type="PANTHER" id="PTHR34185">
    <property type="entry name" value="DIADENYLATE CYCLASE"/>
    <property type="match status" value="1"/>
</dbReference>
<keyword evidence="8 10" id="KW-1133">Transmembrane helix</keyword>
<evidence type="ECO:0000256" key="6">
    <source>
        <dbReference type="ARBA" id="ARBA00022741"/>
    </source>
</evidence>
<keyword evidence="13" id="KW-1185">Reference proteome</keyword>
<evidence type="ECO:0000256" key="7">
    <source>
        <dbReference type="ARBA" id="ARBA00022840"/>
    </source>
</evidence>
<keyword evidence="2 10" id="KW-1003">Cell membrane</keyword>
<proteinExistence type="inferred from homology"/>
<dbReference type="NCBIfam" id="TIGR00159">
    <property type="entry name" value="diadenylate cyclase CdaA"/>
    <property type="match status" value="1"/>
</dbReference>
<protein>
    <recommendedName>
        <fullName evidence="10">Diadenylate cyclase</fullName>
        <shortName evidence="10">DAC</shortName>
        <ecNumber evidence="10">2.7.7.85</ecNumber>
    </recommendedName>
    <alternativeName>
        <fullName evidence="10">Cyclic-di-AMP synthase</fullName>
        <shortName evidence="10">c-di-AMP synthase</shortName>
    </alternativeName>
</protein>
<organism evidence="12 13">
    <name type="scientific">Agathobacter ruminis</name>
    <dbReference type="NCBI Taxonomy" id="1712665"/>
    <lineage>
        <taxon>Bacteria</taxon>
        <taxon>Bacillati</taxon>
        <taxon>Bacillota</taxon>
        <taxon>Clostridia</taxon>
        <taxon>Lachnospirales</taxon>
        <taxon>Lachnospiraceae</taxon>
        <taxon>Agathobacter</taxon>
    </lineage>
</organism>
<dbReference type="FunFam" id="3.40.1700.10:FF:000002">
    <property type="entry name" value="Diadenylate cyclase"/>
    <property type="match status" value="1"/>
</dbReference>
<evidence type="ECO:0000256" key="9">
    <source>
        <dbReference type="ARBA" id="ARBA00023136"/>
    </source>
</evidence>
<dbReference type="GO" id="GO:0005524">
    <property type="term" value="F:ATP binding"/>
    <property type="evidence" value="ECO:0007669"/>
    <property type="project" value="UniProtKB-UniRule"/>
</dbReference>
<evidence type="ECO:0000256" key="10">
    <source>
        <dbReference type="HAMAP-Rule" id="MF_01499"/>
    </source>
</evidence>
<dbReference type="HAMAP" id="MF_01499">
    <property type="entry name" value="DacA"/>
    <property type="match status" value="1"/>
</dbReference>
<accession>A0A2G3E4Q5</accession>
<dbReference type="InterPro" id="IPR045585">
    <property type="entry name" value="CdaA_N"/>
</dbReference>
<keyword evidence="4 10" id="KW-0812">Transmembrane</keyword>
<gene>
    <name evidence="10" type="primary">dacA</name>
    <name evidence="12" type="ORF">CSX02_04005</name>
</gene>
<feature type="domain" description="DAC" evidence="11">
    <location>
        <begin position="99"/>
        <end position="263"/>
    </location>
</feature>
<evidence type="ECO:0000256" key="1">
    <source>
        <dbReference type="ARBA" id="ARBA00000877"/>
    </source>
</evidence>
<comment type="catalytic activity">
    <reaction evidence="1 10">
        <text>2 ATP = 3',3'-c-di-AMP + 2 diphosphate</text>
        <dbReference type="Rhea" id="RHEA:35655"/>
        <dbReference type="ChEBI" id="CHEBI:30616"/>
        <dbReference type="ChEBI" id="CHEBI:33019"/>
        <dbReference type="ChEBI" id="CHEBI:71500"/>
        <dbReference type="EC" id="2.7.7.85"/>
    </reaction>
</comment>
<sequence>MLTKLHGLLNSFLEKASLFVGVPDIDISVIDVIEMLIIAFLVYHFLIWIKTTRAWNLFKGILVILAFVLIAAIFQMNTILWIAQNTLSVGLIALVVIFQPELRKALESLGNRKLFGRIFDMSREERAKFTDKTIDELIRASYAMGKEKTGALIVIEDEILLTEYIRTGIDVDALLTSQLLINIFEKNTPLHDGAVIVRGDRVLAATCYLPLSDSVSISKDLGTRHRAAIGISEASDSMTIIVSEETGKVSLAYHGAIYHDIEQDFLRAKLTFLQSHNYEARGFELFKRRKKNGKENSKNSDE</sequence>
<evidence type="ECO:0000256" key="3">
    <source>
        <dbReference type="ARBA" id="ARBA00022679"/>
    </source>
</evidence>
<dbReference type="EC" id="2.7.7.85" evidence="10"/>
<keyword evidence="7 10" id="KW-0067">ATP-binding</keyword>
<dbReference type="InterPro" id="IPR050338">
    <property type="entry name" value="DisA"/>
</dbReference>
<evidence type="ECO:0000256" key="4">
    <source>
        <dbReference type="ARBA" id="ARBA00022692"/>
    </source>
</evidence>
<reference evidence="12 13" key="1">
    <citation type="submission" date="2017-10" db="EMBL/GenBank/DDBJ databases">
        <title>Resolving the taxonomy of Roseburia spp., Eubacterium rectale and Agathobacter spp. through phylogenomic analysis.</title>
        <authorList>
            <person name="Sheridan P.O."/>
            <person name="Walker A.W."/>
            <person name="Duncan S.H."/>
            <person name="Scott K.P."/>
            <person name="Toole P.W.O."/>
            <person name="Luis P."/>
            <person name="Flint H.J."/>
        </authorList>
    </citation>
    <scope>NUCLEOTIDE SEQUENCE [LARGE SCALE GENOMIC DNA]</scope>
    <source>
        <strain evidence="12 13">JK623</strain>
    </source>
</reference>
<dbReference type="Pfam" id="PF02457">
    <property type="entry name" value="DAC"/>
    <property type="match status" value="1"/>
</dbReference>
<keyword evidence="3 10" id="KW-0808">Transferase</keyword>
<keyword evidence="6 10" id="KW-0547">Nucleotide-binding</keyword>
<evidence type="ECO:0000259" key="11">
    <source>
        <dbReference type="PROSITE" id="PS51794"/>
    </source>
</evidence>
<comment type="similarity">
    <text evidence="10">Belongs to the adenylate cyclase family. DacA/CdaA subfamily.</text>
</comment>
<dbReference type="Pfam" id="PF19293">
    <property type="entry name" value="CdaA_N"/>
    <property type="match status" value="1"/>
</dbReference>
<dbReference type="PIRSF" id="PIRSF004793">
    <property type="entry name" value="UCP004793"/>
    <property type="match status" value="1"/>
</dbReference>
<keyword evidence="5 10" id="KW-0548">Nucleotidyltransferase</keyword>
<keyword evidence="9 10" id="KW-0472">Membrane</keyword>
<dbReference type="PANTHER" id="PTHR34185:SF1">
    <property type="entry name" value="DIADENYLATE CYCLASE"/>
    <property type="match status" value="1"/>
</dbReference>
<comment type="caution">
    <text evidence="10">Lacks conserved residue(s) required for the propagation of feature annotation.</text>
</comment>
<evidence type="ECO:0000256" key="2">
    <source>
        <dbReference type="ARBA" id="ARBA00022475"/>
    </source>
</evidence>
<feature type="transmembrane region" description="Helical" evidence="10">
    <location>
        <begin position="27"/>
        <end position="49"/>
    </location>
</feature>
<comment type="subunit">
    <text evidence="10">Probably a homodimer.</text>
</comment>
<dbReference type="InterPro" id="IPR014046">
    <property type="entry name" value="C-di-AMP_synthase"/>
</dbReference>
<dbReference type="RefSeq" id="WP_099385727.1">
    <property type="nucleotide sequence ID" value="NZ_JANSWH010000080.1"/>
</dbReference>
<name>A0A2G3E4Q5_9FIRM</name>
<dbReference type="GO" id="GO:0106408">
    <property type="term" value="F:diadenylate cyclase activity"/>
    <property type="evidence" value="ECO:0007669"/>
    <property type="project" value="UniProtKB-EC"/>
</dbReference>
<comment type="caution">
    <text evidence="12">The sequence shown here is derived from an EMBL/GenBank/DDBJ whole genome shotgun (WGS) entry which is preliminary data.</text>
</comment>
<dbReference type="InterPro" id="IPR034701">
    <property type="entry name" value="CdaA"/>
</dbReference>
<evidence type="ECO:0000313" key="12">
    <source>
        <dbReference type="EMBL" id="PHU38181.1"/>
    </source>
</evidence>
<dbReference type="AlphaFoldDB" id="A0A2G3E4Q5"/>
<evidence type="ECO:0000313" key="13">
    <source>
        <dbReference type="Proteomes" id="UP000224563"/>
    </source>
</evidence>
<dbReference type="GO" id="GO:0006171">
    <property type="term" value="P:cAMP biosynthetic process"/>
    <property type="evidence" value="ECO:0007669"/>
    <property type="project" value="InterPro"/>
</dbReference>
<dbReference type="EMBL" id="PDYG01000014">
    <property type="protein sequence ID" value="PHU38181.1"/>
    <property type="molecule type" value="Genomic_DNA"/>
</dbReference>
<dbReference type="PROSITE" id="PS51794">
    <property type="entry name" value="DAC"/>
    <property type="match status" value="1"/>
</dbReference>
<dbReference type="InterPro" id="IPR036888">
    <property type="entry name" value="DNA_integrity_DisA_N_sf"/>
</dbReference>
<evidence type="ECO:0000256" key="5">
    <source>
        <dbReference type="ARBA" id="ARBA00022695"/>
    </source>
</evidence>
<dbReference type="Proteomes" id="UP000224563">
    <property type="component" value="Unassembled WGS sequence"/>
</dbReference>
<dbReference type="SUPFAM" id="SSF143597">
    <property type="entry name" value="YojJ-like"/>
    <property type="match status" value="1"/>
</dbReference>
<dbReference type="GO" id="GO:0004016">
    <property type="term" value="F:adenylate cyclase activity"/>
    <property type="evidence" value="ECO:0007669"/>
    <property type="project" value="UniProtKB-UniRule"/>
</dbReference>
<feature type="transmembrane region" description="Helical" evidence="10">
    <location>
        <begin position="56"/>
        <end position="74"/>
    </location>
</feature>